<dbReference type="GO" id="GO:0110031">
    <property type="term" value="P:negative regulation of G2/MI transition of meiotic cell cycle"/>
    <property type="evidence" value="ECO:0007669"/>
    <property type="project" value="TreeGrafter"/>
</dbReference>
<evidence type="ECO:0000313" key="10">
    <source>
        <dbReference type="Proteomes" id="UP000318582"/>
    </source>
</evidence>
<dbReference type="PANTHER" id="PTHR11042:SF190">
    <property type="entry name" value="MITOSIS INHIBITOR PROTEIN KINASE MIK1"/>
    <property type="match status" value="1"/>
</dbReference>
<dbReference type="Pfam" id="PF00069">
    <property type="entry name" value="Pkinase"/>
    <property type="match status" value="1"/>
</dbReference>
<evidence type="ECO:0000256" key="3">
    <source>
        <dbReference type="ARBA" id="ARBA00022777"/>
    </source>
</evidence>
<keyword evidence="4 6" id="KW-0067">ATP-binding</keyword>
<dbReference type="PANTHER" id="PTHR11042">
    <property type="entry name" value="EUKARYOTIC TRANSLATION INITIATION FACTOR 2-ALPHA KINASE EIF2-ALPHA KINASE -RELATED"/>
    <property type="match status" value="1"/>
</dbReference>
<dbReference type="PROSITE" id="PS00107">
    <property type="entry name" value="PROTEIN_KINASE_ATP"/>
    <property type="match status" value="1"/>
</dbReference>
<evidence type="ECO:0000256" key="7">
    <source>
        <dbReference type="SAM" id="MobiDB-lite"/>
    </source>
</evidence>
<reference evidence="9 10" key="1">
    <citation type="journal article" date="2019" name="Sci. Rep.">
        <title>Comparative genomics of chytrid fungi reveal insights into the obligate biotrophic and pathogenic lifestyle of Synchytrium endobioticum.</title>
        <authorList>
            <person name="van de Vossenberg B.T.L.H."/>
            <person name="Warris S."/>
            <person name="Nguyen H.D.T."/>
            <person name="van Gent-Pelzer M.P.E."/>
            <person name="Joly D.L."/>
            <person name="van de Geest H.C."/>
            <person name="Bonants P.J.M."/>
            <person name="Smith D.S."/>
            <person name="Levesque C.A."/>
            <person name="van der Lee T.A.J."/>
        </authorList>
    </citation>
    <scope>NUCLEOTIDE SEQUENCE [LARGE SCALE GENOMIC DNA]</scope>
    <source>
        <strain evidence="9 10">CBS 809.83</strain>
    </source>
</reference>
<evidence type="ECO:0000256" key="2">
    <source>
        <dbReference type="ARBA" id="ARBA00022741"/>
    </source>
</evidence>
<dbReference type="GO" id="GO:0005524">
    <property type="term" value="F:ATP binding"/>
    <property type="evidence" value="ECO:0007669"/>
    <property type="project" value="UniProtKB-UniRule"/>
</dbReference>
<keyword evidence="1" id="KW-0808">Transferase</keyword>
<dbReference type="Proteomes" id="UP000318582">
    <property type="component" value="Unassembled WGS sequence"/>
</dbReference>
<comment type="caution">
    <text evidence="9">The sequence shown here is derived from an EMBL/GenBank/DDBJ whole genome shotgun (WGS) entry which is preliminary data.</text>
</comment>
<dbReference type="SUPFAM" id="SSF56112">
    <property type="entry name" value="Protein kinase-like (PK-like)"/>
    <property type="match status" value="1"/>
</dbReference>
<organism evidence="9 10">
    <name type="scientific">Powellomyces hirtus</name>
    <dbReference type="NCBI Taxonomy" id="109895"/>
    <lineage>
        <taxon>Eukaryota</taxon>
        <taxon>Fungi</taxon>
        <taxon>Fungi incertae sedis</taxon>
        <taxon>Chytridiomycota</taxon>
        <taxon>Chytridiomycota incertae sedis</taxon>
        <taxon>Chytridiomycetes</taxon>
        <taxon>Spizellomycetales</taxon>
        <taxon>Powellomycetaceae</taxon>
        <taxon>Powellomyces</taxon>
    </lineage>
</organism>
<keyword evidence="2 6" id="KW-0547">Nucleotide-binding</keyword>
<dbReference type="InterPro" id="IPR017441">
    <property type="entry name" value="Protein_kinase_ATP_BS"/>
</dbReference>
<dbReference type="SMART" id="SM00220">
    <property type="entry name" value="S_TKc"/>
    <property type="match status" value="1"/>
</dbReference>
<comment type="similarity">
    <text evidence="5">Belongs to the protein kinase superfamily. Ser/Thr protein kinase family. GCN2 subfamily.</text>
</comment>
<feature type="domain" description="Protein kinase" evidence="8">
    <location>
        <begin position="281"/>
        <end position="534"/>
    </location>
</feature>
<evidence type="ECO:0000256" key="1">
    <source>
        <dbReference type="ARBA" id="ARBA00022679"/>
    </source>
</evidence>
<dbReference type="InterPro" id="IPR011009">
    <property type="entry name" value="Kinase-like_dom_sf"/>
</dbReference>
<dbReference type="InterPro" id="IPR008271">
    <property type="entry name" value="Ser/Thr_kinase_AS"/>
</dbReference>
<evidence type="ECO:0000313" key="9">
    <source>
        <dbReference type="EMBL" id="TPX57775.1"/>
    </source>
</evidence>
<dbReference type="STRING" id="109895.A0A507E373"/>
<dbReference type="GO" id="GO:0005737">
    <property type="term" value="C:cytoplasm"/>
    <property type="evidence" value="ECO:0007669"/>
    <property type="project" value="TreeGrafter"/>
</dbReference>
<protein>
    <recommendedName>
        <fullName evidence="8">Protein kinase domain-containing protein</fullName>
    </recommendedName>
</protein>
<evidence type="ECO:0000259" key="8">
    <source>
        <dbReference type="PROSITE" id="PS50011"/>
    </source>
</evidence>
<dbReference type="AlphaFoldDB" id="A0A507E373"/>
<keyword evidence="10" id="KW-1185">Reference proteome</keyword>
<dbReference type="GO" id="GO:0005634">
    <property type="term" value="C:nucleus"/>
    <property type="evidence" value="ECO:0007669"/>
    <property type="project" value="TreeGrafter"/>
</dbReference>
<feature type="binding site" evidence="6">
    <location>
        <position position="311"/>
    </location>
    <ligand>
        <name>ATP</name>
        <dbReference type="ChEBI" id="CHEBI:30616"/>
    </ligand>
</feature>
<evidence type="ECO:0000256" key="6">
    <source>
        <dbReference type="PROSITE-ProRule" id="PRU10141"/>
    </source>
</evidence>
<dbReference type="PROSITE" id="PS00108">
    <property type="entry name" value="PROTEIN_KINASE_ST"/>
    <property type="match status" value="1"/>
</dbReference>
<dbReference type="InterPro" id="IPR000719">
    <property type="entry name" value="Prot_kinase_dom"/>
</dbReference>
<dbReference type="Gene3D" id="3.30.200.20">
    <property type="entry name" value="Phosphorylase Kinase, domain 1"/>
    <property type="match status" value="1"/>
</dbReference>
<sequence>MPETPLKKGVTPGFMFNGRRNDIFHATPATAPAATSSFEPGTPTGGGLPPTPTRYQIGSVKSKHYRSPLQESPIKNSKKMHLNGDGSPLGDKAHAPLASPLAKKTSLHTPSSRRLGAPRMMGTPMLYGNFADSPTASRGRHRSNSSPGTQVGSLRLDCKSLQGSRTIENENSPPGPRNLGSSIESPFDQTSSVSSTPHTADSDMMDCDVQHQTPTTVAPPRPALFSARQPVQSAYNHLVTPYPLFLNPQYFLQLRARNGKPPTADDSHSLGVHPDYLDANFRITERLGRGSFAEAYKVECKKDGRFYAVKKTIHAFIGYKDGLSKLGEVEILWQIGNHPHCVCLVAAWVQYGYLYLQMELCEAGSLDVYLEDHCRDSSLEEYRIWHILAEITQGLKHIHDLNLVHLDLKPGNIFITLDGTLKIGDFGLAARAPVSRFDDREGDRTYIAPEILRDLTFGKPADVFSLGLIILEITANVILPENGPYWHKLRQGDLAEINFGEEISPALVDLVRSMLDPDPRMRPTPDAILQHPYVAQIVANEGSTGALSIHNSASLCF</sequence>
<keyword evidence="3" id="KW-0418">Kinase</keyword>
<evidence type="ECO:0000256" key="4">
    <source>
        <dbReference type="ARBA" id="ARBA00022840"/>
    </source>
</evidence>
<dbReference type="PROSITE" id="PS50011">
    <property type="entry name" value="PROTEIN_KINASE_DOM"/>
    <property type="match status" value="1"/>
</dbReference>
<proteinExistence type="inferred from homology"/>
<name>A0A507E373_9FUNG</name>
<gene>
    <name evidence="9" type="ORF">PhCBS80983_g03560</name>
</gene>
<feature type="compositionally biased region" description="Polar residues" evidence="7">
    <location>
        <begin position="179"/>
        <end position="199"/>
    </location>
</feature>
<dbReference type="GO" id="GO:0004713">
    <property type="term" value="F:protein tyrosine kinase activity"/>
    <property type="evidence" value="ECO:0007669"/>
    <property type="project" value="TreeGrafter"/>
</dbReference>
<dbReference type="InterPro" id="IPR050339">
    <property type="entry name" value="CC_SR_Kinase"/>
</dbReference>
<evidence type="ECO:0000256" key="5">
    <source>
        <dbReference type="ARBA" id="ARBA00037982"/>
    </source>
</evidence>
<feature type="region of interest" description="Disordered" evidence="7">
    <location>
        <begin position="29"/>
        <end position="205"/>
    </location>
</feature>
<feature type="compositionally biased region" description="Polar residues" evidence="7">
    <location>
        <begin position="161"/>
        <end position="172"/>
    </location>
</feature>
<accession>A0A507E373</accession>
<dbReference type="Gene3D" id="1.10.510.10">
    <property type="entry name" value="Transferase(Phosphotransferase) domain 1"/>
    <property type="match status" value="1"/>
</dbReference>
<dbReference type="EMBL" id="QEAQ01000047">
    <property type="protein sequence ID" value="TPX57775.1"/>
    <property type="molecule type" value="Genomic_DNA"/>
</dbReference>